<evidence type="ECO:0000313" key="1">
    <source>
        <dbReference type="EMBL" id="CAL1355048.1"/>
    </source>
</evidence>
<dbReference type="Proteomes" id="UP001497516">
    <property type="component" value="Chromosome 1"/>
</dbReference>
<dbReference type="EMBL" id="OZ034813">
    <property type="protein sequence ID" value="CAL1355048.1"/>
    <property type="molecule type" value="Genomic_DNA"/>
</dbReference>
<protein>
    <submittedName>
        <fullName evidence="1">Uncharacterized protein</fullName>
    </submittedName>
</protein>
<name>A0AAV2CET9_9ROSI</name>
<proteinExistence type="predicted"/>
<organism evidence="1 2">
    <name type="scientific">Linum trigynum</name>
    <dbReference type="NCBI Taxonomy" id="586398"/>
    <lineage>
        <taxon>Eukaryota</taxon>
        <taxon>Viridiplantae</taxon>
        <taxon>Streptophyta</taxon>
        <taxon>Embryophyta</taxon>
        <taxon>Tracheophyta</taxon>
        <taxon>Spermatophyta</taxon>
        <taxon>Magnoliopsida</taxon>
        <taxon>eudicotyledons</taxon>
        <taxon>Gunneridae</taxon>
        <taxon>Pentapetalae</taxon>
        <taxon>rosids</taxon>
        <taxon>fabids</taxon>
        <taxon>Malpighiales</taxon>
        <taxon>Linaceae</taxon>
        <taxon>Linum</taxon>
    </lineage>
</organism>
<sequence>MSSLHWPIVRQIVRLPHSGRFCLVRIGLTRNSVLVRPMDKVGPSQVCRLVGLSGITWVQNGSSWAGCLLGRALGLNWFQFGSFCRSVAGLSAKGMGFKPSLGFHLVGFVFRFIFAYLNNCI</sequence>
<reference evidence="1 2" key="1">
    <citation type="submission" date="2024-04" db="EMBL/GenBank/DDBJ databases">
        <authorList>
            <person name="Fracassetti M."/>
        </authorList>
    </citation>
    <scope>NUCLEOTIDE SEQUENCE [LARGE SCALE GENOMIC DNA]</scope>
</reference>
<gene>
    <name evidence="1" type="ORF">LTRI10_LOCUS2828</name>
</gene>
<dbReference type="AlphaFoldDB" id="A0AAV2CET9"/>
<evidence type="ECO:0000313" key="2">
    <source>
        <dbReference type="Proteomes" id="UP001497516"/>
    </source>
</evidence>
<keyword evidence="2" id="KW-1185">Reference proteome</keyword>
<accession>A0AAV2CET9</accession>